<proteinExistence type="predicted"/>
<evidence type="ECO:0000313" key="1">
    <source>
        <dbReference type="EMBL" id="EEN82786.1"/>
    </source>
</evidence>
<evidence type="ECO:0000313" key="2">
    <source>
        <dbReference type="Proteomes" id="UP000004295"/>
    </source>
</evidence>
<dbReference type="EMBL" id="ACNN01000020">
    <property type="protein sequence ID" value="EEN82786.1"/>
    <property type="molecule type" value="Genomic_DNA"/>
</dbReference>
<sequence length="38" mass="4487">MQRYGKSNARTSFGDLKVQTFPSRKSMEMLKFAKKYLI</sequence>
<name>C3JAF3_POREA</name>
<keyword evidence="2" id="KW-1185">Reference proteome</keyword>
<dbReference type="Proteomes" id="UP000004295">
    <property type="component" value="Unassembled WGS sequence"/>
</dbReference>
<accession>C3JAF3</accession>
<protein>
    <submittedName>
        <fullName evidence="1">Uncharacterized protein</fullName>
    </submittedName>
</protein>
<gene>
    <name evidence="1" type="ORF">POREN0001_0189</name>
</gene>
<reference evidence="1 2" key="1">
    <citation type="submission" date="2009-04" db="EMBL/GenBank/DDBJ databases">
        <authorList>
            <person name="Sebastian Y."/>
            <person name="Madupu R."/>
            <person name="Durkin A.S."/>
            <person name="Torralba M."/>
            <person name="Methe B."/>
            <person name="Sutton G.G."/>
            <person name="Strausberg R.L."/>
            <person name="Nelson K.E."/>
        </authorList>
    </citation>
    <scope>NUCLEOTIDE SEQUENCE [LARGE SCALE GENOMIC DNA]</scope>
    <source>
        <strain evidence="2">ATCC 35406 / BCRC 14492 / JCM 8526 / NCTC 13058 / HG 370</strain>
    </source>
</reference>
<comment type="caution">
    <text evidence="1">The sequence shown here is derived from an EMBL/GenBank/DDBJ whole genome shotgun (WGS) entry which is preliminary data.</text>
</comment>
<dbReference type="AlphaFoldDB" id="C3JAF3"/>
<dbReference type="STRING" id="553175.POREN0001_0189"/>
<organism evidence="1 2">
    <name type="scientific">Porphyromonas endodontalis (strain ATCC 35406 / DSM 24491 / JCM 8526 / CCUG 16442 / BCRC 14492 / NCTC 13058 / HG 370)</name>
    <name type="common">Bacteroides endodontalis</name>
    <dbReference type="NCBI Taxonomy" id="553175"/>
    <lineage>
        <taxon>Bacteria</taxon>
        <taxon>Pseudomonadati</taxon>
        <taxon>Bacteroidota</taxon>
        <taxon>Bacteroidia</taxon>
        <taxon>Bacteroidales</taxon>
        <taxon>Porphyromonadaceae</taxon>
        <taxon>Porphyromonas</taxon>
    </lineage>
</organism>